<proteinExistence type="predicted"/>
<keyword evidence="1" id="KW-1133">Transmembrane helix</keyword>
<dbReference type="AlphaFoldDB" id="F2AK65"/>
<dbReference type="RefSeq" id="WP_007324032.1">
    <property type="nucleotide sequence ID" value="NZ_AFAR01000001.1"/>
</dbReference>
<organism evidence="2 3">
    <name type="scientific">Rhodopirellula baltica WH47</name>
    <dbReference type="NCBI Taxonomy" id="991778"/>
    <lineage>
        <taxon>Bacteria</taxon>
        <taxon>Pseudomonadati</taxon>
        <taxon>Planctomycetota</taxon>
        <taxon>Planctomycetia</taxon>
        <taxon>Pirellulales</taxon>
        <taxon>Pirellulaceae</taxon>
        <taxon>Rhodopirellula</taxon>
    </lineage>
</organism>
<sequence>MSDREPSLRERSYRAAALVGITLLLSIVWLVILPAYSRQPKMRQHLRWLDDRGIDPSAMYYTELEVMEDILTKQRLAELRQKSDGPNQ</sequence>
<accession>F2AK65</accession>
<comment type="caution">
    <text evidence="2">The sequence shown here is derived from an EMBL/GenBank/DDBJ whole genome shotgun (WGS) entry which is preliminary data.</text>
</comment>
<gene>
    <name evidence="2" type="ORF">RBWH47_03851</name>
</gene>
<dbReference type="Proteomes" id="UP000006222">
    <property type="component" value="Unassembled WGS sequence"/>
</dbReference>
<dbReference type="EMBL" id="AFAR01000001">
    <property type="protein sequence ID" value="EGF29933.1"/>
    <property type="molecule type" value="Genomic_DNA"/>
</dbReference>
<name>F2AK65_RHOBT</name>
<keyword evidence="1" id="KW-0472">Membrane</keyword>
<keyword evidence="1" id="KW-0812">Transmembrane</keyword>
<evidence type="ECO:0000313" key="2">
    <source>
        <dbReference type="EMBL" id="EGF29933.1"/>
    </source>
</evidence>
<feature type="transmembrane region" description="Helical" evidence="1">
    <location>
        <begin position="12"/>
        <end position="36"/>
    </location>
</feature>
<evidence type="ECO:0000313" key="3">
    <source>
        <dbReference type="Proteomes" id="UP000006222"/>
    </source>
</evidence>
<protein>
    <submittedName>
        <fullName evidence="2">Uncharacterized protein</fullName>
    </submittedName>
</protein>
<dbReference type="PATRIC" id="fig|991778.3.peg.35"/>
<evidence type="ECO:0000256" key="1">
    <source>
        <dbReference type="SAM" id="Phobius"/>
    </source>
</evidence>
<reference evidence="2 3" key="1">
    <citation type="journal article" date="2013" name="Mar. Genomics">
        <title>Expression of sulfatases in Rhodopirellula baltica and the diversity of sulfatases in the genus Rhodopirellula.</title>
        <authorList>
            <person name="Wegner C.E."/>
            <person name="Richter-Heitmann T."/>
            <person name="Klindworth A."/>
            <person name="Klockow C."/>
            <person name="Richter M."/>
            <person name="Achstetter T."/>
            <person name="Glockner F.O."/>
            <person name="Harder J."/>
        </authorList>
    </citation>
    <scope>NUCLEOTIDE SEQUENCE [LARGE SCALE GENOMIC DNA]</scope>
    <source>
        <strain evidence="2 3">WH47</strain>
    </source>
</reference>